<evidence type="ECO:0000313" key="3">
    <source>
        <dbReference type="Proteomes" id="UP000290545"/>
    </source>
</evidence>
<proteinExistence type="predicted"/>
<organism evidence="2 3">
    <name type="scientific">Filimonas effusa</name>
    <dbReference type="NCBI Taxonomy" id="2508721"/>
    <lineage>
        <taxon>Bacteria</taxon>
        <taxon>Pseudomonadati</taxon>
        <taxon>Bacteroidota</taxon>
        <taxon>Chitinophagia</taxon>
        <taxon>Chitinophagales</taxon>
        <taxon>Chitinophagaceae</taxon>
        <taxon>Filimonas</taxon>
    </lineage>
</organism>
<gene>
    <name evidence="2" type="ORF">ESB13_01040</name>
</gene>
<dbReference type="SUPFAM" id="SSF56925">
    <property type="entry name" value="OMPA-like"/>
    <property type="match status" value="1"/>
</dbReference>
<keyword evidence="3" id="KW-1185">Reference proteome</keyword>
<evidence type="ECO:0000313" key="2">
    <source>
        <dbReference type="EMBL" id="RXK85440.1"/>
    </source>
</evidence>
<dbReference type="AlphaFoldDB" id="A0A4Q1D8B6"/>
<keyword evidence="1" id="KW-0732">Signal</keyword>
<comment type="caution">
    <text evidence="2">The sequence shown here is derived from an EMBL/GenBank/DDBJ whole genome shotgun (WGS) entry which is preliminary data.</text>
</comment>
<feature type="chain" id="PRO_5020538322" evidence="1">
    <location>
        <begin position="22"/>
        <end position="234"/>
    </location>
</feature>
<dbReference type="RefSeq" id="WP_129001192.1">
    <property type="nucleotide sequence ID" value="NZ_SDHZ01000001.1"/>
</dbReference>
<dbReference type="Gene3D" id="2.40.160.20">
    <property type="match status" value="1"/>
</dbReference>
<evidence type="ECO:0000256" key="1">
    <source>
        <dbReference type="SAM" id="SignalP"/>
    </source>
</evidence>
<sequence>MKKIIAFVLFVAAANSMNAQKMTVALNGGIAGPMGAFSRSDYYNEKSGFAKAGYHFNLSATYKLNKSLGINMLLGYSQFGHKGLRSLAEGYKEDSGTDSTTVYSRGTNHSFSVLIGPAYFLPVSKKLTLSARVLGGYVRTSLSGFQVFYEDYTDNAMTQKKASAGAFGGQAGLGLAYQLSNRVSIRANADQFLSSPAFKISYEHYIVNSGRRLSDYHQTLSGINATVGVGITLF</sequence>
<dbReference type="InterPro" id="IPR011250">
    <property type="entry name" value="OMP/PagP_B-barrel"/>
</dbReference>
<dbReference type="EMBL" id="SDHZ01000001">
    <property type="protein sequence ID" value="RXK85440.1"/>
    <property type="molecule type" value="Genomic_DNA"/>
</dbReference>
<dbReference type="OrthoDB" id="9773582at2"/>
<dbReference type="Proteomes" id="UP000290545">
    <property type="component" value="Unassembled WGS sequence"/>
</dbReference>
<accession>A0A4Q1D8B6</accession>
<protein>
    <submittedName>
        <fullName evidence="2">Uncharacterized protein</fullName>
    </submittedName>
</protein>
<reference evidence="2 3" key="1">
    <citation type="submission" date="2019-01" db="EMBL/GenBank/DDBJ databases">
        <title>Filimonas sp. strain TTM-71.</title>
        <authorList>
            <person name="Chen W.-M."/>
        </authorList>
    </citation>
    <scope>NUCLEOTIDE SEQUENCE [LARGE SCALE GENOMIC DNA]</scope>
    <source>
        <strain evidence="2 3">TTM-71</strain>
    </source>
</reference>
<name>A0A4Q1D8B6_9BACT</name>
<feature type="signal peptide" evidence="1">
    <location>
        <begin position="1"/>
        <end position="21"/>
    </location>
</feature>